<gene>
    <name evidence="1" type="ordered locus">DMR_40450</name>
</gene>
<dbReference type="Proteomes" id="UP000009071">
    <property type="component" value="Chromosome"/>
</dbReference>
<dbReference type="eggNOG" id="COG1861">
    <property type="taxonomic scope" value="Bacteria"/>
</dbReference>
<dbReference type="HOGENOM" id="CLU_072501_0_0_7"/>
<dbReference type="RefSeq" id="WP_015862668.1">
    <property type="nucleotide sequence ID" value="NC_012796.1"/>
</dbReference>
<accession>C4XP35</accession>
<evidence type="ECO:0000313" key="1">
    <source>
        <dbReference type="EMBL" id="BAH77536.1"/>
    </source>
</evidence>
<dbReference type="OrthoDB" id="9801052at2"/>
<dbReference type="InterPro" id="IPR003329">
    <property type="entry name" value="Cytidylyl_trans"/>
</dbReference>
<dbReference type="Gene3D" id="3.90.550.10">
    <property type="entry name" value="Spore Coat Polysaccharide Biosynthesis Protein SpsA, Chain A"/>
    <property type="match status" value="1"/>
</dbReference>
<proteinExistence type="predicted"/>
<reference evidence="1 2" key="1">
    <citation type="journal article" date="2009" name="Genome Res.">
        <title>Whole genome sequence of Desulfovibrio magneticus strain RS-1 revealed common gene clusters in magnetotactic bacteria.</title>
        <authorList>
            <person name="Nakazawa H."/>
            <person name="Arakaki A."/>
            <person name="Narita-Yamada S."/>
            <person name="Yashiro I."/>
            <person name="Jinno K."/>
            <person name="Aoki N."/>
            <person name="Tsuruyama A."/>
            <person name="Okamura Y."/>
            <person name="Tanikawa S."/>
            <person name="Fujita N."/>
            <person name="Takeyama H."/>
            <person name="Matsunaga T."/>
        </authorList>
    </citation>
    <scope>NUCLEOTIDE SEQUENCE [LARGE SCALE GENOMIC DNA]</scope>
    <source>
        <strain evidence="2">ATCC 700980 / DSM 13731 / RS-1</strain>
    </source>
</reference>
<dbReference type="PANTHER" id="PTHR42866">
    <property type="entry name" value="3-DEOXY-MANNO-OCTULOSONATE CYTIDYLYLTRANSFERASE"/>
    <property type="match status" value="1"/>
</dbReference>
<name>C4XP35_SOLM1</name>
<dbReference type="EMBL" id="AP010904">
    <property type="protein sequence ID" value="BAH77536.1"/>
    <property type="molecule type" value="Genomic_DNA"/>
</dbReference>
<keyword evidence="1" id="KW-0548">Nucleotidyltransferase</keyword>
<evidence type="ECO:0000313" key="2">
    <source>
        <dbReference type="Proteomes" id="UP000009071"/>
    </source>
</evidence>
<dbReference type="Pfam" id="PF02348">
    <property type="entry name" value="CTP_transf_3"/>
    <property type="match status" value="1"/>
</dbReference>
<dbReference type="AlphaFoldDB" id="C4XP35"/>
<sequence>MQTLVVIQARLASTRLPGKALLPLAGTPMLVFLLERLRGLPGRLCLATTCRPEDLALASLARDLGVEAVQGEEDDVLARFLQCLDRFPAQAVARVTADNPLTCPELVEAALRLVLDGAEHAGLPRDCPVGLGADAFCAQALRRMALQASSPDEREHINLHALRHPSQYRTLRPTLPPAARRPDVRLTVDTPEDLDRVRRLVAHCPAGTPPLGPEELVAAHDQCFPG</sequence>
<keyword evidence="2" id="KW-1185">Reference proteome</keyword>
<dbReference type="InterPro" id="IPR029044">
    <property type="entry name" value="Nucleotide-diphossugar_trans"/>
</dbReference>
<dbReference type="PANTHER" id="PTHR42866:SF1">
    <property type="entry name" value="SPORE COAT POLYSACCHARIDE BIOSYNTHESIS PROTEIN SPSF"/>
    <property type="match status" value="1"/>
</dbReference>
<dbReference type="GO" id="GO:0016779">
    <property type="term" value="F:nucleotidyltransferase activity"/>
    <property type="evidence" value="ECO:0007669"/>
    <property type="project" value="UniProtKB-KW"/>
</dbReference>
<keyword evidence="1" id="KW-0808">Transferase</keyword>
<dbReference type="GO" id="GO:0005829">
    <property type="term" value="C:cytosol"/>
    <property type="evidence" value="ECO:0007669"/>
    <property type="project" value="TreeGrafter"/>
</dbReference>
<organism evidence="1 2">
    <name type="scientific">Solidesulfovibrio magneticus (strain ATCC 700980 / DSM 13731 / RS-1)</name>
    <name type="common">Desulfovibrio magneticus</name>
    <dbReference type="NCBI Taxonomy" id="573370"/>
    <lineage>
        <taxon>Bacteria</taxon>
        <taxon>Pseudomonadati</taxon>
        <taxon>Thermodesulfobacteriota</taxon>
        <taxon>Desulfovibrionia</taxon>
        <taxon>Desulfovibrionales</taxon>
        <taxon>Desulfovibrionaceae</taxon>
        <taxon>Solidesulfovibrio</taxon>
    </lineage>
</organism>
<protein>
    <submittedName>
        <fullName evidence="1">Acylneuraminate cytidylyltransferase family protein</fullName>
    </submittedName>
</protein>
<dbReference type="SUPFAM" id="SSF53448">
    <property type="entry name" value="Nucleotide-diphospho-sugar transferases"/>
    <property type="match status" value="1"/>
</dbReference>
<dbReference type="STRING" id="573370.DMR_40450"/>
<dbReference type="KEGG" id="dma:DMR_40450"/>